<dbReference type="RefSeq" id="WP_124925733.1">
    <property type="nucleotide sequence ID" value="NZ_BMOH01000006.1"/>
</dbReference>
<sequence>MSQQKKPDTGRRGFLKTLGLAGTAVGAAAVAGTVQAKVTTAESGEKQEGSGYQETEHVRSYYETLRN</sequence>
<gene>
    <name evidence="3" type="ORF">EHS89_08525</name>
</gene>
<feature type="compositionally biased region" description="Basic and acidic residues" evidence="2">
    <location>
        <begin position="43"/>
        <end position="67"/>
    </location>
</feature>
<name>A0A3P1SQX8_9GAMM</name>
<evidence type="ECO:0000313" key="4">
    <source>
        <dbReference type="Proteomes" id="UP000267535"/>
    </source>
</evidence>
<keyword evidence="1" id="KW-0732">Signal</keyword>
<evidence type="ECO:0000256" key="2">
    <source>
        <dbReference type="SAM" id="MobiDB-lite"/>
    </source>
</evidence>
<dbReference type="NCBIfam" id="TIGR01409">
    <property type="entry name" value="TAT_signal_seq"/>
    <property type="match status" value="1"/>
</dbReference>
<reference evidence="3 4" key="1">
    <citation type="submission" date="2018-11" db="EMBL/GenBank/DDBJ databases">
        <title>The draft genome sequence of Amphritea balenae JAMM 1525T.</title>
        <authorList>
            <person name="Fang Z."/>
            <person name="Zhang Y."/>
            <person name="Han X."/>
        </authorList>
    </citation>
    <scope>NUCLEOTIDE SEQUENCE [LARGE SCALE GENOMIC DNA]</scope>
    <source>
        <strain evidence="3 4">JAMM 1525</strain>
    </source>
</reference>
<dbReference type="AlphaFoldDB" id="A0A3P1SQX8"/>
<dbReference type="InterPro" id="IPR014177">
    <property type="entry name" value="Formate_DH_TAT-contain"/>
</dbReference>
<evidence type="ECO:0000313" key="3">
    <source>
        <dbReference type="EMBL" id="RRC99543.1"/>
    </source>
</evidence>
<keyword evidence="4" id="KW-1185">Reference proteome</keyword>
<organism evidence="3 4">
    <name type="scientific">Amphritea balenae</name>
    <dbReference type="NCBI Taxonomy" id="452629"/>
    <lineage>
        <taxon>Bacteria</taxon>
        <taxon>Pseudomonadati</taxon>
        <taxon>Pseudomonadota</taxon>
        <taxon>Gammaproteobacteria</taxon>
        <taxon>Oceanospirillales</taxon>
        <taxon>Oceanospirillaceae</taxon>
        <taxon>Amphritea</taxon>
    </lineage>
</organism>
<dbReference type="PROSITE" id="PS51318">
    <property type="entry name" value="TAT"/>
    <property type="match status" value="1"/>
</dbReference>
<dbReference type="InterPro" id="IPR006311">
    <property type="entry name" value="TAT_signal"/>
</dbReference>
<dbReference type="Proteomes" id="UP000267535">
    <property type="component" value="Unassembled WGS sequence"/>
</dbReference>
<dbReference type="NCBIfam" id="TIGR02811">
    <property type="entry name" value="formate_TAT"/>
    <property type="match status" value="1"/>
</dbReference>
<feature type="region of interest" description="Disordered" evidence="2">
    <location>
        <begin position="39"/>
        <end position="67"/>
    </location>
</feature>
<proteinExistence type="predicted"/>
<dbReference type="PIRSF" id="PIRSF036704">
    <property type="entry name" value="UCP036704"/>
    <property type="match status" value="1"/>
</dbReference>
<evidence type="ECO:0000256" key="1">
    <source>
        <dbReference type="ARBA" id="ARBA00022729"/>
    </source>
</evidence>
<comment type="caution">
    <text evidence="3">The sequence shown here is derived from an EMBL/GenBank/DDBJ whole genome shotgun (WGS) entry which is preliminary data.</text>
</comment>
<dbReference type="InterPro" id="IPR019546">
    <property type="entry name" value="TAT_signal_bac_arc"/>
</dbReference>
<dbReference type="EMBL" id="RQXV01000004">
    <property type="protein sequence ID" value="RRC99543.1"/>
    <property type="molecule type" value="Genomic_DNA"/>
</dbReference>
<accession>A0A3P1SQX8</accession>
<protein>
    <submittedName>
        <fullName evidence="3">Twin-arginine translocation signal domain-containing protein</fullName>
    </submittedName>
</protein>